<feature type="signal peptide" evidence="2">
    <location>
        <begin position="1"/>
        <end position="30"/>
    </location>
</feature>
<feature type="transmembrane region" description="Helical" evidence="1">
    <location>
        <begin position="46"/>
        <end position="66"/>
    </location>
</feature>
<dbReference type="Pfam" id="PF11026">
    <property type="entry name" value="DUF2721"/>
    <property type="match status" value="1"/>
</dbReference>
<name>A0A6V8N7B8_9BACT</name>
<feature type="transmembrane region" description="Helical" evidence="1">
    <location>
        <begin position="144"/>
        <end position="163"/>
    </location>
</feature>
<dbReference type="InterPro" id="IPR021279">
    <property type="entry name" value="DUF2721"/>
</dbReference>
<sequence length="188" mass="20207">MTAAPQCHPRRKMAALLSAALLALPQSSWAIQVREFQNVGAVAHVIQLSVAPVFLLTAIGTMLSVMTSRLGRIIDRARVLEGKLENAPDHSVPHLHAYLATLSRRADLIGRAITLCTSTAVVVCTVIALLFVGDFLRYDMSLPVALMFILGMILFVLGLLNFLREIFIAKASLKIGPGTLRHGANGGA</sequence>
<keyword evidence="2" id="KW-0732">Signal</keyword>
<keyword evidence="1" id="KW-1133">Transmembrane helix</keyword>
<protein>
    <recommendedName>
        <fullName evidence="5">DUF2721 domain-containing protein</fullName>
    </recommendedName>
</protein>
<proteinExistence type="predicted"/>
<evidence type="ECO:0000256" key="1">
    <source>
        <dbReference type="SAM" id="Phobius"/>
    </source>
</evidence>
<gene>
    <name evidence="3" type="ORF">GMLC_19700</name>
</gene>
<dbReference type="AlphaFoldDB" id="A0A6V8N7B8"/>
<reference evidence="4" key="1">
    <citation type="submission" date="2020-06" db="EMBL/GenBank/DDBJ databases">
        <title>Draft genomic sequecing of Geomonas sp. Red745.</title>
        <authorList>
            <person name="Itoh H."/>
            <person name="Xu Z.X."/>
            <person name="Ushijima N."/>
            <person name="Masuda Y."/>
            <person name="Shiratori Y."/>
            <person name="Senoo K."/>
        </authorList>
    </citation>
    <scope>NUCLEOTIDE SEQUENCE [LARGE SCALE GENOMIC DNA]</scope>
    <source>
        <strain evidence="4">Red745</strain>
    </source>
</reference>
<dbReference type="EMBL" id="BLXZ01000003">
    <property type="protein sequence ID" value="GFO68391.1"/>
    <property type="molecule type" value="Genomic_DNA"/>
</dbReference>
<evidence type="ECO:0000313" key="3">
    <source>
        <dbReference type="EMBL" id="GFO68391.1"/>
    </source>
</evidence>
<feature type="transmembrane region" description="Helical" evidence="1">
    <location>
        <begin position="112"/>
        <end position="132"/>
    </location>
</feature>
<comment type="caution">
    <text evidence="3">The sequence shown here is derived from an EMBL/GenBank/DDBJ whole genome shotgun (WGS) entry which is preliminary data.</text>
</comment>
<feature type="chain" id="PRO_5028024519" description="DUF2721 domain-containing protein" evidence="2">
    <location>
        <begin position="31"/>
        <end position="188"/>
    </location>
</feature>
<keyword evidence="1" id="KW-0472">Membrane</keyword>
<evidence type="ECO:0000256" key="2">
    <source>
        <dbReference type="SAM" id="SignalP"/>
    </source>
</evidence>
<keyword evidence="4" id="KW-1185">Reference proteome</keyword>
<keyword evidence="1" id="KW-0812">Transmembrane</keyword>
<evidence type="ECO:0000313" key="4">
    <source>
        <dbReference type="Proteomes" id="UP000587586"/>
    </source>
</evidence>
<dbReference type="Proteomes" id="UP000587586">
    <property type="component" value="Unassembled WGS sequence"/>
</dbReference>
<accession>A0A6V8N7B8</accession>
<organism evidence="3 4">
    <name type="scientific">Geomonas limicola</name>
    <dbReference type="NCBI Taxonomy" id="2740186"/>
    <lineage>
        <taxon>Bacteria</taxon>
        <taxon>Pseudomonadati</taxon>
        <taxon>Thermodesulfobacteriota</taxon>
        <taxon>Desulfuromonadia</taxon>
        <taxon>Geobacterales</taxon>
        <taxon>Geobacteraceae</taxon>
        <taxon>Geomonas</taxon>
    </lineage>
</organism>
<evidence type="ECO:0008006" key="5">
    <source>
        <dbReference type="Google" id="ProtNLM"/>
    </source>
</evidence>